<gene>
    <name evidence="1" type="ORF">EYF80_058488</name>
</gene>
<organism evidence="1 2">
    <name type="scientific">Liparis tanakae</name>
    <name type="common">Tanaka's snailfish</name>
    <dbReference type="NCBI Taxonomy" id="230148"/>
    <lineage>
        <taxon>Eukaryota</taxon>
        <taxon>Metazoa</taxon>
        <taxon>Chordata</taxon>
        <taxon>Craniata</taxon>
        <taxon>Vertebrata</taxon>
        <taxon>Euteleostomi</taxon>
        <taxon>Actinopterygii</taxon>
        <taxon>Neopterygii</taxon>
        <taxon>Teleostei</taxon>
        <taxon>Neoteleostei</taxon>
        <taxon>Acanthomorphata</taxon>
        <taxon>Eupercaria</taxon>
        <taxon>Perciformes</taxon>
        <taxon>Cottioidei</taxon>
        <taxon>Cottales</taxon>
        <taxon>Liparidae</taxon>
        <taxon>Liparis</taxon>
    </lineage>
</organism>
<accession>A0A4Z2ERX6</accession>
<keyword evidence="2" id="KW-1185">Reference proteome</keyword>
<evidence type="ECO:0000313" key="2">
    <source>
        <dbReference type="Proteomes" id="UP000314294"/>
    </source>
</evidence>
<name>A0A4Z2ERX6_9TELE</name>
<comment type="caution">
    <text evidence="1">The sequence shown here is derived from an EMBL/GenBank/DDBJ whole genome shotgun (WGS) entry which is preliminary data.</text>
</comment>
<protein>
    <submittedName>
        <fullName evidence="1">Uncharacterized protein</fullName>
    </submittedName>
</protein>
<reference evidence="1 2" key="1">
    <citation type="submission" date="2019-03" db="EMBL/GenBank/DDBJ databases">
        <title>First draft genome of Liparis tanakae, snailfish: a comprehensive survey of snailfish specific genes.</title>
        <authorList>
            <person name="Kim W."/>
            <person name="Song I."/>
            <person name="Jeong J.-H."/>
            <person name="Kim D."/>
            <person name="Kim S."/>
            <person name="Ryu S."/>
            <person name="Song J.Y."/>
            <person name="Lee S.K."/>
        </authorList>
    </citation>
    <scope>NUCLEOTIDE SEQUENCE [LARGE SCALE GENOMIC DNA]</scope>
    <source>
        <tissue evidence="1">Muscle</tissue>
    </source>
</reference>
<sequence length="127" mass="13959">MKKVLQSFLSCVTSRISFVMLRSRPATGGTRRKSKILRDGDPNRGPHVTSVWLYERRLSETLEEQAAKTKSGGGLAKARSQRSEAVRSLQSLFSHMLAVGGRHSFAVTHGLSVLGLSPAEKKRILRG</sequence>
<dbReference type="Proteomes" id="UP000314294">
    <property type="component" value="Unassembled WGS sequence"/>
</dbReference>
<dbReference type="AlphaFoldDB" id="A0A4Z2ERX6"/>
<evidence type="ECO:0000313" key="1">
    <source>
        <dbReference type="EMBL" id="TNN31360.1"/>
    </source>
</evidence>
<proteinExistence type="predicted"/>
<dbReference type="EMBL" id="SRLO01003543">
    <property type="protein sequence ID" value="TNN31360.1"/>
    <property type="molecule type" value="Genomic_DNA"/>
</dbReference>